<evidence type="ECO:0000256" key="1">
    <source>
        <dbReference type="SAM" id="Phobius"/>
    </source>
</evidence>
<feature type="non-terminal residue" evidence="2">
    <location>
        <position position="127"/>
    </location>
</feature>
<organism evidence="2 3">
    <name type="scientific">Toxocara canis</name>
    <name type="common">Canine roundworm</name>
    <dbReference type="NCBI Taxonomy" id="6265"/>
    <lineage>
        <taxon>Eukaryota</taxon>
        <taxon>Metazoa</taxon>
        <taxon>Ecdysozoa</taxon>
        <taxon>Nematoda</taxon>
        <taxon>Chromadorea</taxon>
        <taxon>Rhabditida</taxon>
        <taxon>Spirurina</taxon>
        <taxon>Ascaridomorpha</taxon>
        <taxon>Ascaridoidea</taxon>
        <taxon>Toxocaridae</taxon>
        <taxon>Toxocara</taxon>
    </lineage>
</organism>
<reference evidence="2 3" key="1">
    <citation type="submission" date="2014-11" db="EMBL/GenBank/DDBJ databases">
        <title>Genetic blueprint of the zoonotic pathogen Toxocara canis.</title>
        <authorList>
            <person name="Zhu X.-Q."/>
            <person name="Korhonen P.K."/>
            <person name="Cai H."/>
            <person name="Young N.D."/>
            <person name="Nejsum P."/>
            <person name="von Samson-Himmelstjerna G."/>
            <person name="Boag P.R."/>
            <person name="Tan P."/>
            <person name="Li Q."/>
            <person name="Min J."/>
            <person name="Yang Y."/>
            <person name="Wang X."/>
            <person name="Fang X."/>
            <person name="Hall R.S."/>
            <person name="Hofmann A."/>
            <person name="Sternberg P.W."/>
            <person name="Jex A.R."/>
            <person name="Gasser R.B."/>
        </authorList>
    </citation>
    <scope>NUCLEOTIDE SEQUENCE [LARGE SCALE GENOMIC DNA]</scope>
    <source>
        <strain evidence="2">PN_DK_2014</strain>
    </source>
</reference>
<proteinExistence type="predicted"/>
<evidence type="ECO:0000313" key="3">
    <source>
        <dbReference type="Proteomes" id="UP000031036"/>
    </source>
</evidence>
<sequence length="127" mass="14931">MCRSGLRVLFLTVICSPQIFIMAPLAKRFLNRRKGRRSWAGQLRLPEPNPVIHVMNEDRGPVWELREFPLQRYRHLTSSILFVDNFARRNHHPRSSLFFVNNSTSIILSHSGIRSEDYNCSNCHELR</sequence>
<dbReference type="EMBL" id="JPKZ01003149">
    <property type="protein sequence ID" value="KHN73137.1"/>
    <property type="molecule type" value="Genomic_DNA"/>
</dbReference>
<feature type="transmembrane region" description="Helical" evidence="1">
    <location>
        <begin position="6"/>
        <end position="26"/>
    </location>
</feature>
<gene>
    <name evidence="2" type="ORF">Tcan_00724</name>
</gene>
<keyword evidence="1" id="KW-0812">Transmembrane</keyword>
<accession>A0A0B2UVM3</accession>
<evidence type="ECO:0000313" key="2">
    <source>
        <dbReference type="EMBL" id="KHN73137.1"/>
    </source>
</evidence>
<keyword evidence="1" id="KW-1133">Transmembrane helix</keyword>
<name>A0A0B2UVM3_TOXCA</name>
<keyword evidence="3" id="KW-1185">Reference proteome</keyword>
<dbReference type="AlphaFoldDB" id="A0A0B2UVM3"/>
<comment type="caution">
    <text evidence="2">The sequence shown here is derived from an EMBL/GenBank/DDBJ whole genome shotgun (WGS) entry which is preliminary data.</text>
</comment>
<protein>
    <submittedName>
        <fullName evidence="2">Uncharacterized protein</fullName>
    </submittedName>
</protein>
<keyword evidence="1" id="KW-0472">Membrane</keyword>
<dbReference type="Proteomes" id="UP000031036">
    <property type="component" value="Unassembled WGS sequence"/>
</dbReference>